<evidence type="ECO:0000313" key="11">
    <source>
        <dbReference type="RefSeq" id="XP_031560993.1"/>
    </source>
</evidence>
<keyword evidence="7" id="KW-0175">Coiled coil</keyword>
<evidence type="ECO:0000256" key="5">
    <source>
        <dbReference type="ARBA" id="ARBA00022840"/>
    </source>
</evidence>
<proteinExistence type="predicted"/>
<dbReference type="SUPFAM" id="SSF56112">
    <property type="entry name" value="Protein kinase-like (PK-like)"/>
    <property type="match status" value="1"/>
</dbReference>
<dbReference type="CDD" id="cd13990">
    <property type="entry name" value="STKc_TLK"/>
    <property type="match status" value="1"/>
</dbReference>
<feature type="region of interest" description="Disordered" evidence="8">
    <location>
        <begin position="671"/>
        <end position="692"/>
    </location>
</feature>
<feature type="compositionally biased region" description="Basic and acidic residues" evidence="8">
    <location>
        <begin position="22"/>
        <end position="39"/>
    </location>
</feature>
<evidence type="ECO:0000256" key="3">
    <source>
        <dbReference type="ARBA" id="ARBA00022741"/>
    </source>
</evidence>
<evidence type="ECO:0000259" key="9">
    <source>
        <dbReference type="PROSITE" id="PS50011"/>
    </source>
</evidence>
<feature type="region of interest" description="Disordered" evidence="8">
    <location>
        <begin position="294"/>
        <end position="324"/>
    </location>
</feature>
<name>A0A6P8HZX8_ACTTE</name>
<dbReference type="PROSITE" id="PS00107">
    <property type="entry name" value="PROTEIN_KINASE_ATP"/>
    <property type="match status" value="1"/>
</dbReference>
<dbReference type="Gene3D" id="1.10.510.10">
    <property type="entry name" value="Transferase(Phosphotransferase) domain 1"/>
    <property type="match status" value="1"/>
</dbReference>
<dbReference type="Pfam" id="PF00069">
    <property type="entry name" value="Pkinase"/>
    <property type="match status" value="1"/>
</dbReference>
<dbReference type="InterPro" id="IPR011009">
    <property type="entry name" value="Kinase-like_dom_sf"/>
</dbReference>
<dbReference type="InterPro" id="IPR008271">
    <property type="entry name" value="Ser/Thr_kinase_AS"/>
</dbReference>
<accession>A0A6P8HZX8</accession>
<dbReference type="GeneID" id="116297003"/>
<dbReference type="GO" id="GO:0005524">
    <property type="term" value="F:ATP binding"/>
    <property type="evidence" value="ECO:0007669"/>
    <property type="project" value="UniProtKB-UniRule"/>
</dbReference>
<dbReference type="GO" id="GO:0004674">
    <property type="term" value="F:protein serine/threonine kinase activity"/>
    <property type="evidence" value="ECO:0007669"/>
    <property type="project" value="UniProtKB-KW"/>
</dbReference>
<dbReference type="InterPro" id="IPR000719">
    <property type="entry name" value="Prot_kinase_dom"/>
</dbReference>
<feature type="compositionally biased region" description="Low complexity" evidence="8">
    <location>
        <begin position="677"/>
        <end position="692"/>
    </location>
</feature>
<dbReference type="OrthoDB" id="346907at2759"/>
<sequence>MAEPVCSREQSFTGFQLQLDRSNSKSRDMDRGDSSSCEDKTLEASFTHFSGLEALNPQKRELLEARFSAPRSLNQDSQHSNASSAGSDNDQVTPGSRPEKYGSRKRKAPIEVDTPSPVMTKSGRGDPSTAKITEYFKQNELTPSMSRSPQNLLPSFNSMTILTLSSLKEMEMKMSTGAESSQKKDSTIDDLKTVVEDYKNQLEIQKVLNTKMENTLKKCLAVNKDLLISESTKEKNEVRDKCRRNRIRLGQSVPVRQGAHYVDTWKDGYAFQELHQQQDRINQQKEELERQKKLLLKKKPQSSSAANKEKKSSKNSNDSDSFARPVSPVLTASEYYEREEILKLRALALKKEETDVQLEAEKLDKERNLHIREMKRLQHEDDSRFNNHPQLNGRYLLLQLLGKGGFSEVYKGYDLFEHQYVACKIHQLIKEWKEEKKKNYIKHSVREYNIHKTLNHPRIVQLYDVFEIDNDTFCTVMEYCDGQDLDFFLKQHKIVPEREAKSIIMQTVSALKYLNEIKPPVIHYDLKPGNILLVGKGALSGEAKITDFGLSKIFENEGDDSMELTSQGAGTYWYLPPECFEIGKVPPKISSKVDVWSVGVIFYQMLFGKKPFGHNQTQASILENRTILKAKEVDFPNKPVISSEAKNFIRRCLAYRKEDRIDVLTLSEDTYLRPSSKKSSSSQNSQNSSSSS</sequence>
<protein>
    <submittedName>
        <fullName evidence="11">Serine/threonine-protein kinase tousled-like 2</fullName>
    </submittedName>
</protein>
<keyword evidence="3 6" id="KW-0547">Nucleotide-binding</keyword>
<keyword evidence="5 6" id="KW-0067">ATP-binding</keyword>
<dbReference type="SMART" id="SM00220">
    <property type="entry name" value="S_TKc"/>
    <property type="match status" value="1"/>
</dbReference>
<dbReference type="PROSITE" id="PS50011">
    <property type="entry name" value="PROTEIN_KINASE_DOM"/>
    <property type="match status" value="1"/>
</dbReference>
<keyword evidence="2" id="KW-0808">Transferase</keyword>
<dbReference type="InterPro" id="IPR017441">
    <property type="entry name" value="Protein_kinase_ATP_BS"/>
</dbReference>
<dbReference type="GO" id="GO:0005634">
    <property type="term" value="C:nucleus"/>
    <property type="evidence" value="ECO:0007669"/>
    <property type="project" value="TreeGrafter"/>
</dbReference>
<organism evidence="10 11">
    <name type="scientific">Actinia tenebrosa</name>
    <name type="common">Australian red waratah sea anemone</name>
    <dbReference type="NCBI Taxonomy" id="6105"/>
    <lineage>
        <taxon>Eukaryota</taxon>
        <taxon>Metazoa</taxon>
        <taxon>Cnidaria</taxon>
        <taxon>Anthozoa</taxon>
        <taxon>Hexacorallia</taxon>
        <taxon>Actiniaria</taxon>
        <taxon>Actiniidae</taxon>
        <taxon>Actinia</taxon>
    </lineage>
</organism>
<evidence type="ECO:0000256" key="8">
    <source>
        <dbReference type="SAM" id="MobiDB-lite"/>
    </source>
</evidence>
<feature type="region of interest" description="Disordered" evidence="8">
    <location>
        <begin position="61"/>
        <end position="129"/>
    </location>
</feature>
<evidence type="ECO:0000256" key="1">
    <source>
        <dbReference type="ARBA" id="ARBA00022527"/>
    </source>
</evidence>
<evidence type="ECO:0000256" key="2">
    <source>
        <dbReference type="ARBA" id="ARBA00022679"/>
    </source>
</evidence>
<dbReference type="AlphaFoldDB" id="A0A6P8HZX8"/>
<evidence type="ECO:0000256" key="6">
    <source>
        <dbReference type="PROSITE-ProRule" id="PRU10141"/>
    </source>
</evidence>
<dbReference type="FunFam" id="1.10.510.10:FF:000698">
    <property type="entry name" value="Serine/threonine-protein kinase tousled-like 1"/>
    <property type="match status" value="1"/>
</dbReference>
<evidence type="ECO:0000313" key="10">
    <source>
        <dbReference type="Proteomes" id="UP000515163"/>
    </source>
</evidence>
<gene>
    <name evidence="11" type="primary">LOC116297003</name>
</gene>
<dbReference type="FunCoup" id="A0A6P8HZX8">
    <property type="interactions" value="3538"/>
</dbReference>
<keyword evidence="4" id="KW-0418">Kinase</keyword>
<keyword evidence="1" id="KW-0723">Serine/threonine-protein kinase</keyword>
<dbReference type="RefSeq" id="XP_031560993.1">
    <property type="nucleotide sequence ID" value="XM_031705133.1"/>
</dbReference>
<dbReference type="GO" id="GO:0035556">
    <property type="term" value="P:intracellular signal transduction"/>
    <property type="evidence" value="ECO:0007669"/>
    <property type="project" value="TreeGrafter"/>
</dbReference>
<dbReference type="KEGG" id="aten:116297003"/>
<feature type="region of interest" description="Disordered" evidence="8">
    <location>
        <begin position="1"/>
        <end position="39"/>
    </location>
</feature>
<feature type="domain" description="Protein kinase" evidence="9">
    <location>
        <begin position="395"/>
        <end position="672"/>
    </location>
</feature>
<dbReference type="PROSITE" id="PS00108">
    <property type="entry name" value="PROTEIN_KINASE_ST"/>
    <property type="match status" value="1"/>
</dbReference>
<feature type="binding site" evidence="6">
    <location>
        <position position="424"/>
    </location>
    <ligand>
        <name>ATP</name>
        <dbReference type="ChEBI" id="CHEBI:30616"/>
    </ligand>
</feature>
<reference evidence="11" key="1">
    <citation type="submission" date="2025-08" db="UniProtKB">
        <authorList>
            <consortium name="RefSeq"/>
        </authorList>
    </citation>
    <scope>IDENTIFICATION</scope>
    <source>
        <tissue evidence="11">Tentacle</tissue>
    </source>
</reference>
<feature type="coiled-coil region" evidence="7">
    <location>
        <begin position="346"/>
        <end position="380"/>
    </location>
</feature>
<dbReference type="PANTHER" id="PTHR22974">
    <property type="entry name" value="MIXED LINEAGE PROTEIN KINASE"/>
    <property type="match status" value="1"/>
</dbReference>
<dbReference type="Proteomes" id="UP000515163">
    <property type="component" value="Unplaced"/>
</dbReference>
<dbReference type="GO" id="GO:0007059">
    <property type="term" value="P:chromosome segregation"/>
    <property type="evidence" value="ECO:0007669"/>
    <property type="project" value="TreeGrafter"/>
</dbReference>
<evidence type="ECO:0000256" key="7">
    <source>
        <dbReference type="SAM" id="Coils"/>
    </source>
</evidence>
<dbReference type="PANTHER" id="PTHR22974:SF23">
    <property type="entry name" value="TOUSLED-LIKE KINASE, ISOFORM G"/>
    <property type="match status" value="1"/>
</dbReference>
<feature type="compositionally biased region" description="Polar residues" evidence="8">
    <location>
        <begin position="71"/>
        <end position="94"/>
    </location>
</feature>
<keyword evidence="10" id="KW-1185">Reference proteome</keyword>
<dbReference type="InParanoid" id="A0A6P8HZX8"/>
<evidence type="ECO:0000256" key="4">
    <source>
        <dbReference type="ARBA" id="ARBA00022777"/>
    </source>
</evidence>
<feature type="compositionally biased region" description="Polar residues" evidence="8">
    <location>
        <begin position="8"/>
        <end position="21"/>
    </location>
</feature>
<feature type="coiled-coil region" evidence="7">
    <location>
        <begin position="188"/>
        <end position="215"/>
    </location>
</feature>